<keyword evidence="2" id="KW-0813">Transport</keyword>
<dbReference type="Gene3D" id="2.60.40.1120">
    <property type="entry name" value="Carboxypeptidase-like, regulatory domain"/>
    <property type="match status" value="1"/>
</dbReference>
<keyword evidence="5" id="KW-0472">Membrane</keyword>
<keyword evidence="6" id="KW-0998">Cell outer membrane</keyword>
<dbReference type="AlphaFoldDB" id="A0A2N9LK32"/>
<reference evidence="9" key="1">
    <citation type="submission" date="2018-02" db="EMBL/GenBank/DDBJ databases">
        <authorList>
            <person name="Hausmann B."/>
        </authorList>
    </citation>
    <scope>NUCLEOTIDE SEQUENCE [LARGE SCALE GENOMIC DNA]</scope>
    <source>
        <strain evidence="9">Peat soil MAG SbA5</strain>
    </source>
</reference>
<name>A0A2N9LK32_9BACT</name>
<evidence type="ECO:0000256" key="3">
    <source>
        <dbReference type="ARBA" id="ARBA00022452"/>
    </source>
</evidence>
<evidence type="ECO:0000256" key="1">
    <source>
        <dbReference type="ARBA" id="ARBA00004571"/>
    </source>
</evidence>
<evidence type="ECO:0000259" key="7">
    <source>
        <dbReference type="Pfam" id="PF25183"/>
    </source>
</evidence>
<keyword evidence="3" id="KW-1134">Transmembrane beta strand</keyword>
<dbReference type="InterPro" id="IPR039426">
    <property type="entry name" value="TonB-dep_rcpt-like"/>
</dbReference>
<gene>
    <name evidence="8" type="ORF">SBA5_400029</name>
</gene>
<dbReference type="Pfam" id="PF25183">
    <property type="entry name" value="OMP_b-brl_4"/>
    <property type="match status" value="1"/>
</dbReference>
<evidence type="ECO:0000256" key="5">
    <source>
        <dbReference type="ARBA" id="ARBA00023136"/>
    </source>
</evidence>
<evidence type="ECO:0000256" key="4">
    <source>
        <dbReference type="ARBA" id="ARBA00022692"/>
    </source>
</evidence>
<dbReference type="InterPro" id="IPR057601">
    <property type="entry name" value="Oar-like_b-barrel"/>
</dbReference>
<feature type="domain" description="TonB-dependent transporter Oar-like beta-barrel" evidence="7">
    <location>
        <begin position="262"/>
        <end position="1129"/>
    </location>
</feature>
<dbReference type="GO" id="GO:0015344">
    <property type="term" value="F:siderophore uptake transmembrane transporter activity"/>
    <property type="evidence" value="ECO:0007669"/>
    <property type="project" value="TreeGrafter"/>
</dbReference>
<evidence type="ECO:0000256" key="2">
    <source>
        <dbReference type="ARBA" id="ARBA00022448"/>
    </source>
</evidence>
<dbReference type="SUPFAM" id="SSF56935">
    <property type="entry name" value="Porins"/>
    <property type="match status" value="1"/>
</dbReference>
<accession>A0A2N9LK32</accession>
<dbReference type="Pfam" id="PF13620">
    <property type="entry name" value="CarboxypepD_reg"/>
    <property type="match status" value="1"/>
</dbReference>
<organism evidence="8 9">
    <name type="scientific">Candidatus Sulfuritelmatomonas gaucii</name>
    <dbReference type="NCBI Taxonomy" id="2043161"/>
    <lineage>
        <taxon>Bacteria</taxon>
        <taxon>Pseudomonadati</taxon>
        <taxon>Acidobacteriota</taxon>
        <taxon>Terriglobia</taxon>
        <taxon>Terriglobales</taxon>
        <taxon>Acidobacteriaceae</taxon>
        <taxon>Candidatus Sulfuritelmatomonas</taxon>
    </lineage>
</organism>
<evidence type="ECO:0000256" key="6">
    <source>
        <dbReference type="ARBA" id="ARBA00023237"/>
    </source>
</evidence>
<dbReference type="GO" id="GO:0044718">
    <property type="term" value="P:siderophore transmembrane transport"/>
    <property type="evidence" value="ECO:0007669"/>
    <property type="project" value="TreeGrafter"/>
</dbReference>
<keyword evidence="4" id="KW-0812">Transmembrane</keyword>
<proteinExistence type="predicted"/>
<dbReference type="InterPro" id="IPR036942">
    <property type="entry name" value="Beta-barrel_TonB_sf"/>
</dbReference>
<dbReference type="PANTHER" id="PTHR30069">
    <property type="entry name" value="TONB-DEPENDENT OUTER MEMBRANE RECEPTOR"/>
    <property type="match status" value="1"/>
</dbReference>
<dbReference type="PANTHER" id="PTHR30069:SF46">
    <property type="entry name" value="OAR PROTEIN"/>
    <property type="match status" value="1"/>
</dbReference>
<dbReference type="GO" id="GO:0009279">
    <property type="term" value="C:cell outer membrane"/>
    <property type="evidence" value="ECO:0007669"/>
    <property type="project" value="UniProtKB-SubCell"/>
</dbReference>
<evidence type="ECO:0000313" key="9">
    <source>
        <dbReference type="Proteomes" id="UP000239735"/>
    </source>
</evidence>
<evidence type="ECO:0000313" key="8">
    <source>
        <dbReference type="EMBL" id="SPE23618.1"/>
    </source>
</evidence>
<protein>
    <submittedName>
        <fullName evidence="8">Cna B domain protein</fullName>
    </submittedName>
</protein>
<comment type="subcellular location">
    <subcellularLocation>
        <location evidence="1">Cell outer membrane</location>
        <topology evidence="1">Multi-pass membrane protein</topology>
    </subcellularLocation>
</comment>
<dbReference type="EMBL" id="OKRB01000098">
    <property type="protein sequence ID" value="SPE23618.1"/>
    <property type="molecule type" value="Genomic_DNA"/>
</dbReference>
<sequence>MKNLASTLMTHRNFLESRPFRAIAFLLAAAILAIPASMPGFGQGITGSITGTVTDPSGAVVAGATVTVRNVDTNAARIETTSDAGSYTITQLPPGHYAVKVDKTGFKTYNQSGITLVIDQVAQINAQLAVGSEAQNIEVTSTGPVIQTEDSSVGQVIDSQSIQNTPLNGWLSVMGLIALSPGVQGVGAQDQLAVRGLTYAVGTGSRNAYGGLGSTLDGVINKEVTLQRSEPEVPSLDALSQFKVLTTGAPAEFNEPSQVIVVTAGGTNQYHGELLWYNRSKGTAAKTYFGGSSKRPYYERNEYGGNFAGPITIPGLYNGKNRSFFFVAFEGFRLNQSANVNSQEPTLLERQGIFTEFSQPIINPATGLAFSGQQIPTGQQNQVSLKLLNLLYPMPTASGTGTNTFELVPYTSQAKRFSLRVDHKLSDKDQIRGTFMEALYGPNPDVGASSLQGGFSGDGEHNTNTILGWTHTISPTLLIDTYASYFHLPIYRTPQNVGTKWESIIPGLSSQLIEGAPQISITNITSVAEQGSKDLEQVIQANTAVTKVLARHTIKTGFSYVYDNHWNDSATTPQRGSYSFNGQYTQGTQANSSGAPWAFADFLLGVPATTGQGTPGNFITRNISSQYAAYVQDDWKVAPKLTINMGLRYDLQWFEPGPYGEFSLYVPSLSKVVVFGNSYPSGAIASYVNSLSASNLMALSSSAGISNNPFSFLGRPDKNFAPRFGFAYQVMPNTVVRGAFGIYFNLLPASYMGAMFGTLPFEASQTFTNSKTYASAFTMSNPFSATGTFSANPSVNAEHALVTPYTEEYNLAVEHQFPGALDVRIGYVGQHNLKQNNASGSGTTAPNINLADPPIVGSTVQSTNLHQPFASIPLNVDPIFHSTMNSLQVGVHKQYTRGLAFGAEYQWTRVLGTENVEDPSGQHPQDSYGPIAGITPQVLQVNYSYMLPLGKGHALFGSAGDVTNKFITGWQISGITDAQTGQPFSVSYSAPGSPVGLVSGRANQVGNPYQSGTISANSSCTPPAGNTKTHTQWFNSCAFVAPPTYVSNGVTYATYGTSQYDMLRGPRFQDWDMSLQKNIPWHDHYNLQLRADSFNVFNHPNFGTPNANISNSNKGTITGISGTPSYEQRTLEFATKFNF</sequence>
<dbReference type="InterPro" id="IPR008969">
    <property type="entry name" value="CarboxyPept-like_regulatory"/>
</dbReference>
<dbReference type="Gene3D" id="2.40.170.20">
    <property type="entry name" value="TonB-dependent receptor, beta-barrel domain"/>
    <property type="match status" value="1"/>
</dbReference>
<dbReference type="SUPFAM" id="SSF49464">
    <property type="entry name" value="Carboxypeptidase regulatory domain-like"/>
    <property type="match status" value="1"/>
</dbReference>
<dbReference type="Proteomes" id="UP000239735">
    <property type="component" value="Unassembled WGS sequence"/>
</dbReference>